<evidence type="ECO:0000256" key="1">
    <source>
        <dbReference type="ARBA" id="ARBA00004123"/>
    </source>
</evidence>
<dbReference type="InterPro" id="IPR005635">
    <property type="entry name" value="Inner_centromere_prot_ARK-bd"/>
</dbReference>
<dbReference type="GO" id="GO:0005819">
    <property type="term" value="C:spindle"/>
    <property type="evidence" value="ECO:0007669"/>
    <property type="project" value="UniProtKB-SubCell"/>
</dbReference>
<keyword evidence="5" id="KW-0206">Cytoskeleton</keyword>
<comment type="subcellular location">
    <subcellularLocation>
        <location evidence="2">Cytoplasm</location>
        <location evidence="2">Cytoskeleton</location>
        <location evidence="2">Spindle</location>
    </subcellularLocation>
    <subcellularLocation>
        <location evidence="1">Nucleus</location>
    </subcellularLocation>
</comment>
<feature type="compositionally biased region" description="Low complexity" evidence="7">
    <location>
        <begin position="112"/>
        <end position="122"/>
    </location>
</feature>
<comment type="caution">
    <text evidence="9">The sequence shown here is derived from an EMBL/GenBank/DDBJ whole genome shotgun (WGS) entry which is preliminary data.</text>
</comment>
<feature type="region of interest" description="Disordered" evidence="7">
    <location>
        <begin position="340"/>
        <end position="365"/>
    </location>
</feature>
<evidence type="ECO:0000256" key="3">
    <source>
        <dbReference type="ARBA" id="ARBA00010042"/>
    </source>
</evidence>
<dbReference type="AlphaFoldDB" id="A0A7J6NQL8"/>
<protein>
    <recommendedName>
        <fullName evidence="8">Inner centromere protein ARK-binding domain-containing protein</fullName>
    </recommendedName>
</protein>
<comment type="similarity">
    <text evidence="3">Belongs to the INCENP family.</text>
</comment>
<feature type="region of interest" description="Disordered" evidence="7">
    <location>
        <begin position="284"/>
        <end position="312"/>
    </location>
</feature>
<proteinExistence type="inferred from homology"/>
<evidence type="ECO:0000256" key="5">
    <source>
        <dbReference type="ARBA" id="ARBA00023212"/>
    </source>
</evidence>
<dbReference type="GO" id="GO:0005634">
    <property type="term" value="C:nucleus"/>
    <property type="evidence" value="ECO:0007669"/>
    <property type="project" value="UniProtKB-SubCell"/>
</dbReference>
<feature type="compositionally biased region" description="Polar residues" evidence="7">
    <location>
        <begin position="293"/>
        <end position="303"/>
    </location>
</feature>
<evidence type="ECO:0000313" key="9">
    <source>
        <dbReference type="EMBL" id="KAF4686172.1"/>
    </source>
</evidence>
<evidence type="ECO:0000259" key="8">
    <source>
        <dbReference type="Pfam" id="PF03941"/>
    </source>
</evidence>
<evidence type="ECO:0000256" key="7">
    <source>
        <dbReference type="SAM" id="MobiDB-lite"/>
    </source>
</evidence>
<feature type="domain" description="Inner centromere protein ARK-binding" evidence="8">
    <location>
        <begin position="357"/>
        <end position="409"/>
    </location>
</feature>
<feature type="region of interest" description="Disordered" evidence="7">
    <location>
        <begin position="75"/>
        <end position="124"/>
    </location>
</feature>
<dbReference type="OrthoDB" id="440937at2759"/>
<evidence type="ECO:0000256" key="4">
    <source>
        <dbReference type="ARBA" id="ARBA00022490"/>
    </source>
</evidence>
<feature type="compositionally biased region" description="Acidic residues" evidence="7">
    <location>
        <begin position="356"/>
        <end position="365"/>
    </location>
</feature>
<name>A0A7J6NQL8_PEROL</name>
<dbReference type="EMBL" id="JABANP010000232">
    <property type="protein sequence ID" value="KAF4686172.1"/>
    <property type="molecule type" value="Genomic_DNA"/>
</dbReference>
<accession>A0A7J6NQL8</accession>
<organism evidence="9 10">
    <name type="scientific">Perkinsus olseni</name>
    <name type="common">Perkinsus atlanticus</name>
    <dbReference type="NCBI Taxonomy" id="32597"/>
    <lineage>
        <taxon>Eukaryota</taxon>
        <taxon>Sar</taxon>
        <taxon>Alveolata</taxon>
        <taxon>Perkinsozoa</taxon>
        <taxon>Perkinsea</taxon>
        <taxon>Perkinsida</taxon>
        <taxon>Perkinsidae</taxon>
        <taxon>Perkinsus</taxon>
    </lineage>
</organism>
<reference evidence="9 10" key="1">
    <citation type="submission" date="2020-04" db="EMBL/GenBank/DDBJ databases">
        <title>Perkinsus olseni comparative genomics.</title>
        <authorList>
            <person name="Bogema D.R."/>
        </authorList>
    </citation>
    <scope>NUCLEOTIDE SEQUENCE [LARGE SCALE GENOMIC DNA]</scope>
    <source>
        <strain evidence="9">00978-12</strain>
    </source>
</reference>
<evidence type="ECO:0000256" key="2">
    <source>
        <dbReference type="ARBA" id="ARBA00004186"/>
    </source>
</evidence>
<dbReference type="Proteomes" id="UP000541610">
    <property type="component" value="Unassembled WGS sequence"/>
</dbReference>
<keyword evidence="4" id="KW-0963">Cytoplasm</keyword>
<keyword evidence="6" id="KW-0539">Nucleus</keyword>
<sequence>MSLYGSPTEPRRVDLPGMFGCLADAGDAGVAALESEMKKCMKEADQCLEDILSQIPSWLETRGVPIPMKPTVMTAPLLNPQGPPAASSSVPADSLCCSSVNDESEEDLSKGPATAAASSVPVPRSPGDKLLSIGNHSVFNLGDQSSVSLPVVMIASHNRSLKPILHLAFISVLLLLLPLPMIPNNDTQRSRVRDLASKFEVGAFLMGSSLLRPHTCYFPDASPVGAVDPPTPAWAKGRKSIAEMMESNDDNVSPIAGQKGGGMELDVKRAVESLPSEYEVSKVFSTPIPPAGSGQSDGSGNKPSSEDLGSGRKVLLSTTVSKNTAHHRITITGGKVKRLRSLDSPPRFDDQYPISEYDEDTDEHSEDARRKHIQGWSLEWKSMVLAQSNTDPDSIFGDRIPSCDIGQVFGDIVASGQLDPPNTQSFKDYIRINDKTGRRGSTGNWRFDELLDEEIYTYKQKMKQNIKAENVFVDCSPDAEVDGSVLDEESNICMP</sequence>
<evidence type="ECO:0000256" key="6">
    <source>
        <dbReference type="ARBA" id="ARBA00023242"/>
    </source>
</evidence>
<gene>
    <name evidence="9" type="ORF">FOZ60_005610</name>
</gene>
<evidence type="ECO:0000313" key="10">
    <source>
        <dbReference type="Proteomes" id="UP000541610"/>
    </source>
</evidence>
<dbReference type="Pfam" id="PF03941">
    <property type="entry name" value="INCENP_ARK-bind"/>
    <property type="match status" value="1"/>
</dbReference>